<dbReference type="GO" id="GO:0016829">
    <property type="term" value="F:lyase activity"/>
    <property type="evidence" value="ECO:0007669"/>
    <property type="project" value="UniProtKB-KW"/>
</dbReference>
<evidence type="ECO:0000313" key="5">
    <source>
        <dbReference type="Proteomes" id="UP000249645"/>
    </source>
</evidence>
<dbReference type="PANTHER" id="PTHR37690:SF1">
    <property type="entry name" value="CHORISMATE DEHYDRATASE"/>
    <property type="match status" value="1"/>
</dbReference>
<dbReference type="Proteomes" id="UP000249645">
    <property type="component" value="Unassembled WGS sequence"/>
</dbReference>
<evidence type="ECO:0000313" key="4">
    <source>
        <dbReference type="EMBL" id="PZP44209.1"/>
    </source>
</evidence>
<dbReference type="GO" id="GO:0009234">
    <property type="term" value="P:menaquinone biosynthetic process"/>
    <property type="evidence" value="ECO:0007669"/>
    <property type="project" value="UniProtKB-UniPathway"/>
</dbReference>
<keyword evidence="2" id="KW-0474">Menaquinone biosynthesis</keyword>
<comment type="pathway">
    <text evidence="1">Quinol/quinone metabolism; menaquinone biosynthesis.</text>
</comment>
<name>A0A2W5GQD0_9SPHI</name>
<dbReference type="InterPro" id="IPR030868">
    <property type="entry name" value="MqnA"/>
</dbReference>
<keyword evidence="3" id="KW-0456">Lyase</keyword>
<sequence length="143" mass="16059">MILSLRAKLVLLNKIKVGAVSYLNARPLIYGIKGSDILNDEIEIVEEYPSKLVQMLIDDEIDMGLVSTASIPFLKTPHIVSDYVIAATGDVASVCLFSQVPIEEIDTVLLDYQSRTSINLCKILFQFHWQKEVKYILTKEEGV</sequence>
<gene>
    <name evidence="4" type="ORF">DI598_14765</name>
</gene>
<dbReference type="SUPFAM" id="SSF53850">
    <property type="entry name" value="Periplasmic binding protein-like II"/>
    <property type="match status" value="1"/>
</dbReference>
<dbReference type="Pfam" id="PF02621">
    <property type="entry name" value="VitK2_biosynth"/>
    <property type="match status" value="1"/>
</dbReference>
<reference evidence="4 5" key="1">
    <citation type="submission" date="2017-11" db="EMBL/GenBank/DDBJ databases">
        <title>Infants hospitalized years apart are colonized by the same room-sourced microbial strains.</title>
        <authorList>
            <person name="Brooks B."/>
            <person name="Olm M.R."/>
            <person name="Firek B.A."/>
            <person name="Baker R."/>
            <person name="Thomas B.C."/>
            <person name="Morowitz M.J."/>
            <person name="Banfield J.F."/>
        </authorList>
    </citation>
    <scope>NUCLEOTIDE SEQUENCE [LARGE SCALE GENOMIC DNA]</scope>
    <source>
        <strain evidence="4">S2_009_000_R2_76</strain>
    </source>
</reference>
<dbReference type="EMBL" id="QFOI01000327">
    <property type="protein sequence ID" value="PZP44209.1"/>
    <property type="molecule type" value="Genomic_DNA"/>
</dbReference>
<protein>
    <recommendedName>
        <fullName evidence="6">LysR substrate-binding domain-containing protein</fullName>
    </recommendedName>
</protein>
<organism evidence="4 5">
    <name type="scientific">Pseudopedobacter saltans</name>
    <dbReference type="NCBI Taxonomy" id="151895"/>
    <lineage>
        <taxon>Bacteria</taxon>
        <taxon>Pseudomonadati</taxon>
        <taxon>Bacteroidota</taxon>
        <taxon>Sphingobacteriia</taxon>
        <taxon>Sphingobacteriales</taxon>
        <taxon>Sphingobacteriaceae</taxon>
        <taxon>Pseudopedobacter</taxon>
    </lineage>
</organism>
<dbReference type="UniPathway" id="UPA00079"/>
<evidence type="ECO:0000256" key="3">
    <source>
        <dbReference type="ARBA" id="ARBA00023239"/>
    </source>
</evidence>
<dbReference type="PANTHER" id="PTHR37690">
    <property type="entry name" value="CHORISMATE DEHYDRATASE"/>
    <property type="match status" value="1"/>
</dbReference>
<dbReference type="AlphaFoldDB" id="A0A2W5GQD0"/>
<dbReference type="InterPro" id="IPR003773">
    <property type="entry name" value="Menaquinone_biosynth"/>
</dbReference>
<evidence type="ECO:0008006" key="6">
    <source>
        <dbReference type="Google" id="ProtNLM"/>
    </source>
</evidence>
<proteinExistence type="predicted"/>
<comment type="caution">
    <text evidence="4">The sequence shown here is derived from an EMBL/GenBank/DDBJ whole genome shotgun (WGS) entry which is preliminary data.</text>
</comment>
<accession>A0A2W5GQD0</accession>
<dbReference type="Gene3D" id="3.40.190.10">
    <property type="entry name" value="Periplasmic binding protein-like II"/>
    <property type="match status" value="1"/>
</dbReference>
<evidence type="ECO:0000256" key="1">
    <source>
        <dbReference type="ARBA" id="ARBA00004863"/>
    </source>
</evidence>
<evidence type="ECO:0000256" key="2">
    <source>
        <dbReference type="ARBA" id="ARBA00022428"/>
    </source>
</evidence>